<dbReference type="InterPro" id="IPR025368">
    <property type="entry name" value="DUF4272"/>
</dbReference>
<dbReference type="EMBL" id="CP129013">
    <property type="protein sequence ID" value="WLR41830.1"/>
    <property type="molecule type" value="Genomic_DNA"/>
</dbReference>
<name>A0ABY9JR00_9BACI</name>
<sequence>MKSVEFRKHQSERKLSEMNIPINHHLPFTEDTKQVTVRKKEDIINRIIPLTIVSAKSMGAPNEKLAEFIEQFKASELFTEDEHNFLKSKNPNQNDIMNFSWKIECVWVLLWSIHLISNVEDLSTTCDVDLVYEMVLTSSIQELLSKADLRPTSEIMDAVDYVYRAHWAVREAQINGKTIPSNLDPGVVYERHYALNWIVNYMEQEWDEVSTDT</sequence>
<dbReference type="Pfam" id="PF14094">
    <property type="entry name" value="DUF4272"/>
    <property type="match status" value="1"/>
</dbReference>
<keyword evidence="2" id="KW-1185">Reference proteome</keyword>
<organism evidence="1 2">
    <name type="scientific">Bacillus carboniphilus</name>
    <dbReference type="NCBI Taxonomy" id="86663"/>
    <lineage>
        <taxon>Bacteria</taxon>
        <taxon>Bacillati</taxon>
        <taxon>Bacillota</taxon>
        <taxon>Bacilli</taxon>
        <taxon>Bacillales</taxon>
        <taxon>Bacillaceae</taxon>
        <taxon>Bacillus</taxon>
    </lineage>
</organism>
<proteinExistence type="predicted"/>
<dbReference type="RefSeq" id="WP_226541409.1">
    <property type="nucleotide sequence ID" value="NZ_CP129013.1"/>
</dbReference>
<gene>
    <name evidence="1" type="ORF">LC087_13395</name>
</gene>
<protein>
    <submittedName>
        <fullName evidence="1">DUF4272 domain-containing protein</fullName>
    </submittedName>
</protein>
<accession>A0ABY9JR00</accession>
<evidence type="ECO:0000313" key="2">
    <source>
        <dbReference type="Proteomes" id="UP001197974"/>
    </source>
</evidence>
<dbReference type="Proteomes" id="UP001197974">
    <property type="component" value="Chromosome"/>
</dbReference>
<evidence type="ECO:0000313" key="1">
    <source>
        <dbReference type="EMBL" id="WLR41830.1"/>
    </source>
</evidence>
<reference evidence="1 2" key="1">
    <citation type="submission" date="2023-06" db="EMBL/GenBank/DDBJ databases">
        <title>Five Gram-positive bacteria isolated from mangrove sediments in Shenzhen, Guangdong, China.</title>
        <authorList>
            <person name="Yu S."/>
            <person name="Zheng W."/>
            <person name="Huang Y."/>
        </authorList>
    </citation>
    <scope>NUCLEOTIDE SEQUENCE [LARGE SCALE GENOMIC DNA]</scope>
    <source>
        <strain evidence="1 2">SaN35-3</strain>
    </source>
</reference>